<proteinExistence type="predicted"/>
<accession>A0A2M9BUD5</accession>
<gene>
    <name evidence="4" type="ORF">CLV54_2510</name>
</gene>
<feature type="transmembrane region" description="Helical" evidence="2">
    <location>
        <begin position="90"/>
        <end position="115"/>
    </location>
</feature>
<keyword evidence="2" id="KW-0472">Membrane</keyword>
<evidence type="ECO:0000256" key="2">
    <source>
        <dbReference type="SAM" id="Phobius"/>
    </source>
</evidence>
<feature type="compositionally biased region" description="Basic and acidic residues" evidence="1">
    <location>
        <begin position="7"/>
        <end position="20"/>
    </location>
</feature>
<keyword evidence="2" id="KW-1133">Transmembrane helix</keyword>
<dbReference type="AlphaFoldDB" id="A0A2M9BUD5"/>
<organism evidence="4 5">
    <name type="scientific">Compostimonas suwonensis</name>
    <dbReference type="NCBI Taxonomy" id="1048394"/>
    <lineage>
        <taxon>Bacteria</taxon>
        <taxon>Bacillati</taxon>
        <taxon>Actinomycetota</taxon>
        <taxon>Actinomycetes</taxon>
        <taxon>Micrococcales</taxon>
        <taxon>Microbacteriaceae</taxon>
        <taxon>Compostimonas</taxon>
    </lineage>
</organism>
<feature type="transmembrane region" description="Helical" evidence="2">
    <location>
        <begin position="121"/>
        <end position="144"/>
    </location>
</feature>
<feature type="compositionally biased region" description="Low complexity" evidence="1">
    <location>
        <begin position="21"/>
        <end position="42"/>
    </location>
</feature>
<dbReference type="InterPro" id="IPR002881">
    <property type="entry name" value="DUF58"/>
</dbReference>
<dbReference type="Proteomes" id="UP000230161">
    <property type="component" value="Unassembled WGS sequence"/>
</dbReference>
<dbReference type="RefSeq" id="WP_245861680.1">
    <property type="nucleotide sequence ID" value="NZ_PGFB01000004.1"/>
</dbReference>
<sequence length="489" mass="51815">MSSRSDAASRKDAAPRKDTASRAAKTSAGSRGGSTRSRTAGRFDTGFSTSTSMPSNARTRIVGARDGVLADAIVAVVRTSRKVGAALATAARAVGSVVTALGWAILAVLVLGFAAGFGLGWIEVLAIAWTALALVLLALFFLIGRSGYEISLRMPTERVVVGETAAAEIVVTNPSRRRATGVTIEIPVGEGLAEFAMPSLAGGAEYSDVFLVPTSHRGVIPIGPVRTVRGDPVGLLRRELVWEVAHDLYVHPRTISIPSTSTGLLRDLEGSSTRDVTSNDMSFHALREYLPGDERRNIHWKSTARTGTYMVRQFEETRRSHLIVALSLSNGDFASDEEFELAVSVAGSLGVRAIRDSRTLAVVVSEKTPEFAKRTVFALKPLRTMSRTSLLDDLSLVESDDTALPLADLARVAADDVAGVSVAFLVCGSTVTGAQLRAASMRFPLGVEVVAVVCDPGITPSLRRIAELSVVTIGYLEDLQKSLARAAAV</sequence>
<feature type="domain" description="DUF58" evidence="3">
    <location>
        <begin position="286"/>
        <end position="368"/>
    </location>
</feature>
<evidence type="ECO:0000313" key="5">
    <source>
        <dbReference type="Proteomes" id="UP000230161"/>
    </source>
</evidence>
<evidence type="ECO:0000259" key="3">
    <source>
        <dbReference type="Pfam" id="PF01882"/>
    </source>
</evidence>
<dbReference type="PANTHER" id="PTHR34351:SF1">
    <property type="entry name" value="SLR1927 PROTEIN"/>
    <property type="match status" value="1"/>
</dbReference>
<protein>
    <submittedName>
        <fullName evidence="4">Uncharacterized protein (DUF58 family)</fullName>
    </submittedName>
</protein>
<keyword evidence="5" id="KW-1185">Reference proteome</keyword>
<reference evidence="4 5" key="1">
    <citation type="submission" date="2017-11" db="EMBL/GenBank/DDBJ databases">
        <title>Genomic Encyclopedia of Archaeal and Bacterial Type Strains, Phase II (KMG-II): From Individual Species to Whole Genera.</title>
        <authorList>
            <person name="Goeker M."/>
        </authorList>
    </citation>
    <scope>NUCLEOTIDE SEQUENCE [LARGE SCALE GENOMIC DNA]</scope>
    <source>
        <strain evidence="4 5">DSM 25625</strain>
    </source>
</reference>
<dbReference type="EMBL" id="PGFB01000004">
    <property type="protein sequence ID" value="PJJ61564.1"/>
    <property type="molecule type" value="Genomic_DNA"/>
</dbReference>
<evidence type="ECO:0000256" key="1">
    <source>
        <dbReference type="SAM" id="MobiDB-lite"/>
    </source>
</evidence>
<dbReference type="Pfam" id="PF01882">
    <property type="entry name" value="DUF58"/>
    <property type="match status" value="1"/>
</dbReference>
<name>A0A2M9BUD5_9MICO</name>
<feature type="region of interest" description="Disordered" evidence="1">
    <location>
        <begin position="1"/>
        <end position="54"/>
    </location>
</feature>
<dbReference type="PANTHER" id="PTHR34351">
    <property type="entry name" value="SLR1927 PROTEIN-RELATED"/>
    <property type="match status" value="1"/>
</dbReference>
<evidence type="ECO:0000313" key="4">
    <source>
        <dbReference type="EMBL" id="PJJ61564.1"/>
    </source>
</evidence>
<keyword evidence="2" id="KW-0812">Transmembrane</keyword>
<comment type="caution">
    <text evidence="4">The sequence shown here is derived from an EMBL/GenBank/DDBJ whole genome shotgun (WGS) entry which is preliminary data.</text>
</comment>